<accession>A0A9W2YUI2</accession>
<dbReference type="Proteomes" id="UP001165740">
    <property type="component" value="Chromosome 14"/>
</dbReference>
<evidence type="ECO:0000256" key="1">
    <source>
        <dbReference type="SAM" id="MobiDB-lite"/>
    </source>
</evidence>
<dbReference type="OMA" id="DQNCNNK"/>
<dbReference type="GeneID" id="129922820"/>
<evidence type="ECO:0000313" key="2">
    <source>
        <dbReference type="Proteomes" id="UP001165740"/>
    </source>
</evidence>
<protein>
    <submittedName>
        <fullName evidence="3">Uncharacterized protein LOC129922820 isoform X1</fullName>
    </submittedName>
</protein>
<dbReference type="RefSeq" id="XP_055866341.1">
    <property type="nucleotide sequence ID" value="XM_056010366.1"/>
</dbReference>
<sequence length="472" mass="53758">MIVGKKRTRQSPDQNCNNKRLQLIFENEQEKKVKHELQQGLQSTQSFVRHFLNWKIKKSISVAKHLSMMSCKKKIQTDRKVSTDLADLSSLGDENQETKSTDLSFHQDTCGLNVCLKDQTDLADFSSLGDENQDTDPHHFASDQSKVQSNEVKGPLIGDHETQESEGGEADLHQYLVGCKKNPGHSQFIPVDTFTLKHLPEGYQDSDLYELIKLTADLTVRVSVKMTSPHRPKFWPETTQPYPFSNMSEIRNLRTGSGSVWDVNKFQDGVWQDGGYGRIAYTKCWCRKCEGSNSPSNVWWEFDVFTATHVVFDDIEANHTTLRLFYDREDSQVVIVDKISVRNVYIEHDRCWLNCVTCDKTLGNKLMEMLKHFENVSEKVWDKYSASRSPHKLTFIVSHPHGCSKQVSVGQWKDRLEVGTCSSKFTYTTCTCPGSSGAHVHCVGYYDLTWFDLIHSGSVKSGLNYSGVGRAW</sequence>
<organism evidence="2 3">
    <name type="scientific">Biomphalaria glabrata</name>
    <name type="common">Bloodfluke planorb</name>
    <name type="synonym">Freshwater snail</name>
    <dbReference type="NCBI Taxonomy" id="6526"/>
    <lineage>
        <taxon>Eukaryota</taxon>
        <taxon>Metazoa</taxon>
        <taxon>Spiralia</taxon>
        <taxon>Lophotrochozoa</taxon>
        <taxon>Mollusca</taxon>
        <taxon>Gastropoda</taxon>
        <taxon>Heterobranchia</taxon>
        <taxon>Euthyneura</taxon>
        <taxon>Panpulmonata</taxon>
        <taxon>Hygrophila</taxon>
        <taxon>Lymnaeoidea</taxon>
        <taxon>Planorbidae</taxon>
        <taxon>Biomphalaria</taxon>
    </lineage>
</organism>
<reference evidence="3" key="1">
    <citation type="submission" date="2025-08" db="UniProtKB">
        <authorList>
            <consortium name="RefSeq"/>
        </authorList>
    </citation>
    <scope>IDENTIFICATION</scope>
</reference>
<proteinExistence type="predicted"/>
<dbReference type="OrthoDB" id="6045352at2759"/>
<gene>
    <name evidence="3" type="primary">LOC129922820</name>
</gene>
<feature type="region of interest" description="Disordered" evidence="1">
    <location>
        <begin position="126"/>
        <end position="148"/>
    </location>
</feature>
<evidence type="ECO:0000313" key="3">
    <source>
        <dbReference type="RefSeq" id="XP_055866341.1"/>
    </source>
</evidence>
<name>A0A9W2YUI2_BIOGL</name>
<keyword evidence="2" id="KW-1185">Reference proteome</keyword>
<dbReference type="AlphaFoldDB" id="A0A9W2YUI2"/>